<dbReference type="RefSeq" id="WP_168884677.1">
    <property type="nucleotide sequence ID" value="NZ_JABAIL010000009.1"/>
</dbReference>
<dbReference type="Proteomes" id="UP000585050">
    <property type="component" value="Unassembled WGS sequence"/>
</dbReference>
<dbReference type="Gene3D" id="3.20.20.80">
    <property type="entry name" value="Glycosidases"/>
    <property type="match status" value="1"/>
</dbReference>
<protein>
    <submittedName>
        <fullName evidence="2">Uncharacterized protein</fullName>
    </submittedName>
</protein>
<sequence>MKQLISLLLISLISYTSTLAQDSKVYDIEETATNFLQKKYILAAVHPYYNYSTSYAYINRMRYENTFGEPLDDIKGTWRNFVPEVTMMSNPMENLDAFEYDIRSAMMMGIDGFKFEYRVYSAKAYKKNFAKVLSSYISVAEQKNIDFKFSIEVIMTRPLKYSSDNLFSDIKKDLNHLFQETKFSKKWMRTGNDKIIVFTKDPHHGIDEGINKKFLKEVRNNPAIIGQLGDKFDQLKEDLFAPVAFVYQISNIDNKISTPLILEHFAAVTTSRNTVRRKKNVQQLRALCKKHNREYIPTVFLEQQHTQLFSVEENKRLTENSEFAKSIPNKDTQFKASNHKQTSTFRRLMEDNITDDVHLINLSSWNLFDEGSHFAPEIHHSYGLGVLLNFYKNKWVGKTEQIDEEMIMTSYKNVLPGELNSNDNIKVNLLNRFYKKEALDSLEVLTLLKEEGSLYFNGKFIQNVPKGLHTTYVPLKQGNVEVQVKREGIQSLSFKSPKSVTGMNDRVDFTTYMLSNLDEKYSMMNHNLILNAEMSKMQNRFLLSQSKQELWKAAARERFSSDLEAIYEYGAIPEKFKTIKEKNYKKYKSSIKSLLDNFQYSVWLELEEKAKNNKGIEKLLMEEDETLKGYNMLDVLDFK</sequence>
<feature type="chain" id="PRO_5031184193" evidence="1">
    <location>
        <begin position="21"/>
        <end position="639"/>
    </location>
</feature>
<proteinExistence type="predicted"/>
<evidence type="ECO:0000256" key="1">
    <source>
        <dbReference type="SAM" id="SignalP"/>
    </source>
</evidence>
<comment type="caution">
    <text evidence="2">The sequence shown here is derived from an EMBL/GenBank/DDBJ whole genome shotgun (WGS) entry which is preliminary data.</text>
</comment>
<dbReference type="EMBL" id="JABAIL010000009">
    <property type="protein sequence ID" value="NLR93963.1"/>
    <property type="molecule type" value="Genomic_DNA"/>
</dbReference>
<gene>
    <name evidence="2" type="ORF">HGP29_22370</name>
</gene>
<keyword evidence="3" id="KW-1185">Reference proteome</keyword>
<accession>A0A7X8XYB0</accession>
<evidence type="ECO:0000313" key="3">
    <source>
        <dbReference type="Proteomes" id="UP000585050"/>
    </source>
</evidence>
<name>A0A7X8XYB0_9BACT</name>
<organism evidence="2 3">
    <name type="scientific">Flammeovirga agarivorans</name>
    <dbReference type="NCBI Taxonomy" id="2726742"/>
    <lineage>
        <taxon>Bacteria</taxon>
        <taxon>Pseudomonadati</taxon>
        <taxon>Bacteroidota</taxon>
        <taxon>Cytophagia</taxon>
        <taxon>Cytophagales</taxon>
        <taxon>Flammeovirgaceae</taxon>
        <taxon>Flammeovirga</taxon>
    </lineage>
</organism>
<feature type="signal peptide" evidence="1">
    <location>
        <begin position="1"/>
        <end position="20"/>
    </location>
</feature>
<keyword evidence="1" id="KW-0732">Signal</keyword>
<evidence type="ECO:0000313" key="2">
    <source>
        <dbReference type="EMBL" id="NLR93963.1"/>
    </source>
</evidence>
<reference evidence="2 3" key="1">
    <citation type="submission" date="2020-04" db="EMBL/GenBank/DDBJ databases">
        <title>Flammeovirga sp. SR4, a novel species isolated from seawater.</title>
        <authorList>
            <person name="Wang X."/>
        </authorList>
    </citation>
    <scope>NUCLEOTIDE SEQUENCE [LARGE SCALE GENOMIC DNA]</scope>
    <source>
        <strain evidence="2 3">SR4</strain>
    </source>
</reference>
<dbReference type="AlphaFoldDB" id="A0A7X8XYB0"/>